<protein>
    <submittedName>
        <fullName evidence="1">Uncharacterized protein</fullName>
    </submittedName>
</protein>
<sequence>MKRKRIFEMKTYSSPFLVESGAGIETHTDDTCSGNEGQGVAPQTPPVHLQVCISRELISSRPRICLRWECYMHVMISAGSSRGSLFVDQGPVLPTLLSSVKNVWHIPQKFGALLIAGHAGHQAKLGLNRVGGSSITWQNSLNASVICSRCKPARAMCSIVDGGRFDISSTNGKSILHDTSRTTSKNHRPMVTVTLVEIEANVKINKCSSVRATAHSGGLGPMVESQWSQSRVEWTSLSIPPIRRLLSTFLSLSRSTLLLLLLLHPLGTDATDELHSATAFNQDY</sequence>
<dbReference type="InParanoid" id="E9HEZ9"/>
<dbReference type="KEGG" id="dpx:DAPPUDRAFT_113427"/>
<dbReference type="Proteomes" id="UP000000305">
    <property type="component" value="Unassembled WGS sequence"/>
</dbReference>
<evidence type="ECO:0000313" key="2">
    <source>
        <dbReference type="Proteomes" id="UP000000305"/>
    </source>
</evidence>
<organism evidence="1 2">
    <name type="scientific">Daphnia pulex</name>
    <name type="common">Water flea</name>
    <dbReference type="NCBI Taxonomy" id="6669"/>
    <lineage>
        <taxon>Eukaryota</taxon>
        <taxon>Metazoa</taxon>
        <taxon>Ecdysozoa</taxon>
        <taxon>Arthropoda</taxon>
        <taxon>Crustacea</taxon>
        <taxon>Branchiopoda</taxon>
        <taxon>Diplostraca</taxon>
        <taxon>Cladocera</taxon>
        <taxon>Anomopoda</taxon>
        <taxon>Daphniidae</taxon>
        <taxon>Daphnia</taxon>
    </lineage>
</organism>
<gene>
    <name evidence="1" type="ORF">DAPPUDRAFT_113427</name>
</gene>
<keyword evidence="2" id="KW-1185">Reference proteome</keyword>
<dbReference type="EMBL" id="GL732632">
    <property type="protein sequence ID" value="EFX69695.1"/>
    <property type="molecule type" value="Genomic_DNA"/>
</dbReference>
<dbReference type="HOGENOM" id="CLU_980928_0_0_1"/>
<accession>E9HEZ9</accession>
<reference evidence="1 2" key="1">
    <citation type="journal article" date="2011" name="Science">
        <title>The ecoresponsive genome of Daphnia pulex.</title>
        <authorList>
            <person name="Colbourne J.K."/>
            <person name="Pfrender M.E."/>
            <person name="Gilbert D."/>
            <person name="Thomas W.K."/>
            <person name="Tucker A."/>
            <person name="Oakley T.H."/>
            <person name="Tokishita S."/>
            <person name="Aerts A."/>
            <person name="Arnold G.J."/>
            <person name="Basu M.K."/>
            <person name="Bauer D.J."/>
            <person name="Caceres C.E."/>
            <person name="Carmel L."/>
            <person name="Casola C."/>
            <person name="Choi J.H."/>
            <person name="Detter J.C."/>
            <person name="Dong Q."/>
            <person name="Dusheyko S."/>
            <person name="Eads B.D."/>
            <person name="Frohlich T."/>
            <person name="Geiler-Samerotte K.A."/>
            <person name="Gerlach D."/>
            <person name="Hatcher P."/>
            <person name="Jogdeo S."/>
            <person name="Krijgsveld J."/>
            <person name="Kriventseva E.V."/>
            <person name="Kultz D."/>
            <person name="Laforsch C."/>
            <person name="Lindquist E."/>
            <person name="Lopez J."/>
            <person name="Manak J.R."/>
            <person name="Muller J."/>
            <person name="Pangilinan J."/>
            <person name="Patwardhan R.P."/>
            <person name="Pitluck S."/>
            <person name="Pritham E.J."/>
            <person name="Rechtsteiner A."/>
            <person name="Rho M."/>
            <person name="Rogozin I.B."/>
            <person name="Sakarya O."/>
            <person name="Salamov A."/>
            <person name="Schaack S."/>
            <person name="Shapiro H."/>
            <person name="Shiga Y."/>
            <person name="Skalitzky C."/>
            <person name="Smith Z."/>
            <person name="Souvorov A."/>
            <person name="Sung W."/>
            <person name="Tang Z."/>
            <person name="Tsuchiya D."/>
            <person name="Tu H."/>
            <person name="Vos H."/>
            <person name="Wang M."/>
            <person name="Wolf Y.I."/>
            <person name="Yamagata H."/>
            <person name="Yamada T."/>
            <person name="Ye Y."/>
            <person name="Shaw J.R."/>
            <person name="Andrews J."/>
            <person name="Crease T.J."/>
            <person name="Tang H."/>
            <person name="Lucas S.M."/>
            <person name="Robertson H.M."/>
            <person name="Bork P."/>
            <person name="Koonin E.V."/>
            <person name="Zdobnov E.M."/>
            <person name="Grigoriev I.V."/>
            <person name="Lynch M."/>
            <person name="Boore J.L."/>
        </authorList>
    </citation>
    <scope>NUCLEOTIDE SEQUENCE [LARGE SCALE GENOMIC DNA]</scope>
</reference>
<proteinExistence type="predicted"/>
<name>E9HEZ9_DAPPU</name>
<dbReference type="AlphaFoldDB" id="E9HEZ9"/>
<evidence type="ECO:0000313" key="1">
    <source>
        <dbReference type="EMBL" id="EFX69695.1"/>
    </source>
</evidence>